<evidence type="ECO:0000313" key="2">
    <source>
        <dbReference type="Proteomes" id="UP001162162"/>
    </source>
</evidence>
<dbReference type="AlphaFoldDB" id="A0AAV8XC50"/>
<evidence type="ECO:0000313" key="1">
    <source>
        <dbReference type="EMBL" id="KAJ8935996.1"/>
    </source>
</evidence>
<accession>A0AAV8XC50</accession>
<comment type="caution">
    <text evidence="1">The sequence shown here is derived from an EMBL/GenBank/DDBJ whole genome shotgun (WGS) entry which is preliminary data.</text>
</comment>
<sequence>MGWTKKDVVGEPDQTLKVLGELQEVARPVGITFEEMVTLMGQCKELEDITYLSKHEEVAKNRTNRYSDGRGFLPITPFRS</sequence>
<name>A0AAV8XC50_9CUCU</name>
<keyword evidence="2" id="KW-1185">Reference proteome</keyword>
<organism evidence="1 2">
    <name type="scientific">Aromia moschata</name>
    <dbReference type="NCBI Taxonomy" id="1265417"/>
    <lineage>
        <taxon>Eukaryota</taxon>
        <taxon>Metazoa</taxon>
        <taxon>Ecdysozoa</taxon>
        <taxon>Arthropoda</taxon>
        <taxon>Hexapoda</taxon>
        <taxon>Insecta</taxon>
        <taxon>Pterygota</taxon>
        <taxon>Neoptera</taxon>
        <taxon>Endopterygota</taxon>
        <taxon>Coleoptera</taxon>
        <taxon>Polyphaga</taxon>
        <taxon>Cucujiformia</taxon>
        <taxon>Chrysomeloidea</taxon>
        <taxon>Cerambycidae</taxon>
        <taxon>Cerambycinae</taxon>
        <taxon>Callichromatini</taxon>
        <taxon>Aromia</taxon>
    </lineage>
</organism>
<proteinExistence type="predicted"/>
<dbReference type="EMBL" id="JAPWTK010000802">
    <property type="protein sequence ID" value="KAJ8935996.1"/>
    <property type="molecule type" value="Genomic_DNA"/>
</dbReference>
<protein>
    <submittedName>
        <fullName evidence="1">Uncharacterized protein</fullName>
    </submittedName>
</protein>
<reference evidence="1" key="1">
    <citation type="journal article" date="2023" name="Insect Mol. Biol.">
        <title>Genome sequencing provides insights into the evolution of gene families encoding plant cell wall-degrading enzymes in longhorned beetles.</title>
        <authorList>
            <person name="Shin N.R."/>
            <person name="Okamura Y."/>
            <person name="Kirsch R."/>
            <person name="Pauchet Y."/>
        </authorList>
    </citation>
    <scope>NUCLEOTIDE SEQUENCE</scope>
    <source>
        <strain evidence="1">AMC_N1</strain>
    </source>
</reference>
<gene>
    <name evidence="1" type="ORF">NQ318_009676</name>
</gene>
<dbReference type="Proteomes" id="UP001162162">
    <property type="component" value="Unassembled WGS sequence"/>
</dbReference>